<dbReference type="EMBL" id="JAWDJX010000032">
    <property type="protein sequence ID" value="KAK3050456.1"/>
    <property type="molecule type" value="Genomic_DNA"/>
</dbReference>
<feature type="compositionally biased region" description="Low complexity" evidence="2">
    <location>
        <begin position="112"/>
        <end position="123"/>
    </location>
</feature>
<evidence type="ECO:0000313" key="4">
    <source>
        <dbReference type="EMBL" id="KAK3050456.1"/>
    </source>
</evidence>
<evidence type="ECO:0000256" key="3">
    <source>
        <dbReference type="SAM" id="SignalP"/>
    </source>
</evidence>
<dbReference type="CDD" id="cd22191">
    <property type="entry name" value="DPBB_RlpA_EXP_N-like"/>
    <property type="match status" value="1"/>
</dbReference>
<reference evidence="4" key="1">
    <citation type="submission" date="2023-04" db="EMBL/GenBank/DDBJ databases">
        <title>Black Yeasts Isolated from many extreme environments.</title>
        <authorList>
            <person name="Coleine C."/>
            <person name="Stajich J.E."/>
            <person name="Selbmann L."/>
        </authorList>
    </citation>
    <scope>NUCLEOTIDE SEQUENCE</scope>
    <source>
        <strain evidence="4">CCFEE 5312</strain>
    </source>
</reference>
<evidence type="ECO:0000256" key="1">
    <source>
        <dbReference type="ARBA" id="ARBA00022729"/>
    </source>
</evidence>
<dbReference type="Proteomes" id="UP001271007">
    <property type="component" value="Unassembled WGS sequence"/>
</dbReference>
<protein>
    <submittedName>
        <fullName evidence="4">Uncharacterized protein</fullName>
    </submittedName>
</protein>
<gene>
    <name evidence="4" type="ORF">LTR09_008367</name>
</gene>
<evidence type="ECO:0000313" key="5">
    <source>
        <dbReference type="Proteomes" id="UP001271007"/>
    </source>
</evidence>
<dbReference type="AlphaFoldDB" id="A0AAJ0DIC1"/>
<dbReference type="InterPro" id="IPR036908">
    <property type="entry name" value="RlpA-like_sf"/>
</dbReference>
<dbReference type="Gene3D" id="2.40.40.10">
    <property type="entry name" value="RlpA-like domain"/>
    <property type="match status" value="1"/>
</dbReference>
<feature type="signal peptide" evidence="3">
    <location>
        <begin position="1"/>
        <end position="18"/>
    </location>
</feature>
<feature type="region of interest" description="Disordered" evidence="2">
    <location>
        <begin position="89"/>
        <end position="171"/>
    </location>
</feature>
<keyword evidence="5" id="KW-1185">Reference proteome</keyword>
<proteinExistence type="predicted"/>
<feature type="chain" id="PRO_5042500144" evidence="3">
    <location>
        <begin position="19"/>
        <end position="273"/>
    </location>
</feature>
<dbReference type="SUPFAM" id="SSF50685">
    <property type="entry name" value="Barwin-like endoglucanases"/>
    <property type="match status" value="1"/>
</dbReference>
<sequence length="273" mass="27970">MLTKTILAAGALISMAAAIPLQQNKREVVWETKVEKAYVTVDVTTTIWLNPGETPPVAPAGGAEAPGHYGHGLHGHKPKTTSRIKHTVTVPAPSEQPTAVAPVPETPSSPYVAPVPTTTTTPVAPVPTTPAPVETPTPVGSPAPPAYTPPAPAPPKPTQPSGGAPSGQTYTGDVTYYTPGLGSCGVTNSDSDPIVALAENMMSAMTPASGNPNENPLCGKSITISYGGKTATAKIMDTCPGCANGGLDLTPSLFEVFAPLGEGRLTGMKWWYN</sequence>
<accession>A0AAJ0DIC1</accession>
<dbReference type="PANTHER" id="PTHR31836">
    <property type="match status" value="1"/>
</dbReference>
<dbReference type="InterPro" id="IPR051477">
    <property type="entry name" value="Expansin_CellWall"/>
</dbReference>
<evidence type="ECO:0000256" key="2">
    <source>
        <dbReference type="SAM" id="MobiDB-lite"/>
    </source>
</evidence>
<feature type="compositionally biased region" description="Pro residues" evidence="2">
    <location>
        <begin position="124"/>
        <end position="158"/>
    </location>
</feature>
<dbReference type="PANTHER" id="PTHR31836:SF28">
    <property type="entry name" value="SRCR DOMAIN-CONTAINING PROTEIN-RELATED"/>
    <property type="match status" value="1"/>
</dbReference>
<keyword evidence="1 3" id="KW-0732">Signal</keyword>
<name>A0AAJ0DIC1_9PEZI</name>
<organism evidence="4 5">
    <name type="scientific">Extremus antarcticus</name>
    <dbReference type="NCBI Taxonomy" id="702011"/>
    <lineage>
        <taxon>Eukaryota</taxon>
        <taxon>Fungi</taxon>
        <taxon>Dikarya</taxon>
        <taxon>Ascomycota</taxon>
        <taxon>Pezizomycotina</taxon>
        <taxon>Dothideomycetes</taxon>
        <taxon>Dothideomycetidae</taxon>
        <taxon>Mycosphaerellales</taxon>
        <taxon>Extremaceae</taxon>
        <taxon>Extremus</taxon>
    </lineage>
</organism>
<comment type="caution">
    <text evidence="4">The sequence shown here is derived from an EMBL/GenBank/DDBJ whole genome shotgun (WGS) entry which is preliminary data.</text>
</comment>